<dbReference type="Proteomes" id="UP000887580">
    <property type="component" value="Unplaced"/>
</dbReference>
<dbReference type="WBParaSite" id="PS1159_v2.g17222.t1">
    <property type="protein sequence ID" value="PS1159_v2.g17222.t1"/>
    <property type="gene ID" value="PS1159_v2.g17222"/>
</dbReference>
<name>A0AC35FIE7_9BILA</name>
<protein>
    <submittedName>
        <fullName evidence="2">Uncharacterized protein</fullName>
    </submittedName>
</protein>
<organism evidence="1 2">
    <name type="scientific">Panagrolaimus sp. PS1159</name>
    <dbReference type="NCBI Taxonomy" id="55785"/>
    <lineage>
        <taxon>Eukaryota</taxon>
        <taxon>Metazoa</taxon>
        <taxon>Ecdysozoa</taxon>
        <taxon>Nematoda</taxon>
        <taxon>Chromadorea</taxon>
        <taxon>Rhabditida</taxon>
        <taxon>Tylenchina</taxon>
        <taxon>Panagrolaimomorpha</taxon>
        <taxon>Panagrolaimoidea</taxon>
        <taxon>Panagrolaimidae</taxon>
        <taxon>Panagrolaimus</taxon>
    </lineage>
</organism>
<sequence length="146" mass="17005">MATKRDKYPFVEQSFATSKNQYYNLNLNQYKKCPILVPVQSNSKPNNDKYYVYDNYEEKEKLQSWNKSSKVSTFTTLNEDNDSLKNRWKNENTLKATIKSTLSLHIEAYENLVASDLFGESENIEGLKREKFGTIKASKQCFTDSL</sequence>
<evidence type="ECO:0000313" key="2">
    <source>
        <dbReference type="WBParaSite" id="PS1159_v2.g17222.t1"/>
    </source>
</evidence>
<accession>A0AC35FIE7</accession>
<evidence type="ECO:0000313" key="1">
    <source>
        <dbReference type="Proteomes" id="UP000887580"/>
    </source>
</evidence>
<reference evidence="2" key="1">
    <citation type="submission" date="2022-11" db="UniProtKB">
        <authorList>
            <consortium name="WormBaseParasite"/>
        </authorList>
    </citation>
    <scope>IDENTIFICATION</scope>
</reference>
<proteinExistence type="predicted"/>